<dbReference type="SUPFAM" id="SSF53335">
    <property type="entry name" value="S-adenosyl-L-methionine-dependent methyltransferases"/>
    <property type="match status" value="1"/>
</dbReference>
<dbReference type="Gene3D" id="3.40.50.150">
    <property type="entry name" value="Vaccinia Virus protein VP39"/>
    <property type="match status" value="1"/>
</dbReference>
<dbReference type="GO" id="GO:0032259">
    <property type="term" value="P:methylation"/>
    <property type="evidence" value="ECO:0007669"/>
    <property type="project" value="UniProtKB-KW"/>
</dbReference>
<sequence length="378" mass="42451">MKMDELDALQASLNCALDALRDELSAQNLPPLSSTATEQHPLDDPAYLSSPRIFEARRLALGCIGQLRNLLQVPYEKVVEQSFAVYDTACMNIAVSTGMIDILAESPALSVVELAKRLDLHPIKVATVLRYLATQGWLIEHEYNVFSLARPGLELRKEHNGRVWTGTPGKPRVAMSLLDMMTLPDCKFSTSREKTAFQLSHNTSLSLFDHLKAHPAEFEQWSKSVRSLGAASQKALINDYPWASLDSKTFVDCGGGHGYLSMLLSQELKNSKFIIQDLPEVVRMTKKNVEREYLDQQKEGRLIVEPHDFFQPQHRKADVYMFRYILHNWSNDDCVTILKKSASAAPPEAKFLIIEYIPHRSASTHRTLPAPLSMTSGA</sequence>
<dbReference type="AlphaFoldDB" id="A0AAW0AQ08"/>
<dbReference type="PROSITE" id="PS51683">
    <property type="entry name" value="SAM_OMT_II"/>
    <property type="match status" value="1"/>
</dbReference>
<proteinExistence type="predicted"/>
<evidence type="ECO:0000256" key="2">
    <source>
        <dbReference type="ARBA" id="ARBA00022679"/>
    </source>
</evidence>
<dbReference type="InterPro" id="IPR001077">
    <property type="entry name" value="COMT_C"/>
</dbReference>
<evidence type="ECO:0000256" key="1">
    <source>
        <dbReference type="ARBA" id="ARBA00022603"/>
    </source>
</evidence>
<keyword evidence="1" id="KW-0489">Methyltransferase</keyword>
<dbReference type="Proteomes" id="UP001362999">
    <property type="component" value="Unassembled WGS sequence"/>
</dbReference>
<dbReference type="InterPro" id="IPR036390">
    <property type="entry name" value="WH_DNA-bd_sf"/>
</dbReference>
<dbReference type="InterPro" id="IPR016461">
    <property type="entry name" value="COMT-like"/>
</dbReference>
<evidence type="ECO:0000259" key="4">
    <source>
        <dbReference type="Pfam" id="PF00891"/>
    </source>
</evidence>
<dbReference type="PANTHER" id="PTHR43712">
    <property type="entry name" value="PUTATIVE (AFU_ORTHOLOGUE AFUA_4G14580)-RELATED"/>
    <property type="match status" value="1"/>
</dbReference>
<dbReference type="PANTHER" id="PTHR43712:SF2">
    <property type="entry name" value="O-METHYLTRANSFERASE CICE"/>
    <property type="match status" value="1"/>
</dbReference>
<organism evidence="5 6">
    <name type="scientific">Favolaschia claudopus</name>
    <dbReference type="NCBI Taxonomy" id="2862362"/>
    <lineage>
        <taxon>Eukaryota</taxon>
        <taxon>Fungi</taxon>
        <taxon>Dikarya</taxon>
        <taxon>Basidiomycota</taxon>
        <taxon>Agaricomycotina</taxon>
        <taxon>Agaricomycetes</taxon>
        <taxon>Agaricomycetidae</taxon>
        <taxon>Agaricales</taxon>
        <taxon>Marasmiineae</taxon>
        <taxon>Mycenaceae</taxon>
        <taxon>Favolaschia</taxon>
    </lineage>
</organism>
<dbReference type="Pfam" id="PF00891">
    <property type="entry name" value="Methyltransf_2"/>
    <property type="match status" value="1"/>
</dbReference>
<dbReference type="EMBL" id="JAWWNJ010000057">
    <property type="protein sequence ID" value="KAK7014197.1"/>
    <property type="molecule type" value="Genomic_DNA"/>
</dbReference>
<name>A0AAW0AQ08_9AGAR</name>
<dbReference type="SUPFAM" id="SSF46785">
    <property type="entry name" value="Winged helix' DNA-binding domain"/>
    <property type="match status" value="1"/>
</dbReference>
<protein>
    <submittedName>
        <fullName evidence="5">O-methyltransferase</fullName>
    </submittedName>
</protein>
<evidence type="ECO:0000313" key="6">
    <source>
        <dbReference type="Proteomes" id="UP001362999"/>
    </source>
</evidence>
<keyword evidence="6" id="KW-1185">Reference proteome</keyword>
<dbReference type="InterPro" id="IPR029063">
    <property type="entry name" value="SAM-dependent_MTases_sf"/>
</dbReference>
<gene>
    <name evidence="5" type="ORF">R3P38DRAFT_1438910</name>
</gene>
<keyword evidence="3" id="KW-0949">S-adenosyl-L-methionine</keyword>
<comment type="caution">
    <text evidence="5">The sequence shown here is derived from an EMBL/GenBank/DDBJ whole genome shotgun (WGS) entry which is preliminary data.</text>
</comment>
<reference evidence="5 6" key="1">
    <citation type="journal article" date="2024" name="J Genomics">
        <title>Draft genome sequencing and assembly of Favolaschia claudopus CIRM-BRFM 2984 isolated from oak limbs.</title>
        <authorList>
            <person name="Navarro D."/>
            <person name="Drula E."/>
            <person name="Chaduli D."/>
            <person name="Cazenave R."/>
            <person name="Ahrendt S."/>
            <person name="Wang J."/>
            <person name="Lipzen A."/>
            <person name="Daum C."/>
            <person name="Barry K."/>
            <person name="Grigoriev I.V."/>
            <person name="Favel A."/>
            <person name="Rosso M.N."/>
            <person name="Martin F."/>
        </authorList>
    </citation>
    <scope>NUCLEOTIDE SEQUENCE [LARGE SCALE GENOMIC DNA]</scope>
    <source>
        <strain evidence="5 6">CIRM-BRFM 2984</strain>
    </source>
</reference>
<dbReference type="InterPro" id="IPR036388">
    <property type="entry name" value="WH-like_DNA-bd_sf"/>
</dbReference>
<evidence type="ECO:0000313" key="5">
    <source>
        <dbReference type="EMBL" id="KAK7014197.1"/>
    </source>
</evidence>
<dbReference type="Gene3D" id="1.10.10.10">
    <property type="entry name" value="Winged helix-like DNA-binding domain superfamily/Winged helix DNA-binding domain"/>
    <property type="match status" value="1"/>
</dbReference>
<accession>A0AAW0AQ08</accession>
<evidence type="ECO:0000256" key="3">
    <source>
        <dbReference type="ARBA" id="ARBA00022691"/>
    </source>
</evidence>
<dbReference type="GO" id="GO:0008171">
    <property type="term" value="F:O-methyltransferase activity"/>
    <property type="evidence" value="ECO:0007669"/>
    <property type="project" value="InterPro"/>
</dbReference>
<feature type="domain" description="O-methyltransferase C-terminal" evidence="4">
    <location>
        <begin position="195"/>
        <end position="362"/>
    </location>
</feature>
<keyword evidence="2" id="KW-0808">Transferase</keyword>